<sequence>MHFYCILCSHSAYSNYFSVHEITTISCDVPPAPLVISSFLDNYTGVIEWITDIPPNVNLELRASVFPEHLNYVNLVYDPGSRNATVRTAMALDLETLESDMIWYTIVCQRIGTTDEIENDRNVELKDVNDNAPEFQQANYNASISEGPNSDYFSIREGDGTVMLKKPLDYNEVNFFNLTVQAKEKFGNQNATTSLIINVQDYDTLDPYFSQSMYNGNISENKVGPLSVLPEKVLAQDGDKGINEKIIYSIKLVNPPAYNNSFSINDDGVLEVKTPINREICPNLMVVIQAAQQDKIFKTADAVVLVTIGDENDNPPVLSQPSYNVSILENFPNGMEVLQVTATDPDEGGFQGTLSLTPEDSPFQLSPAGILTVRNSTLLDRETVPSIHLQVTATDHLPPHEKVNSTINIMLLDENDNSPTFRDTSYRKDIFLNMTAGMDILQVAADDPDDGINGEISFILAGGNEDGHFELATSTGQITLKTVIPLEINKSKKFVLWITATDGGTIPRSSSVPVEILAVGDSRPRFIQKTYNVSVQEELVPPVEIAQVEYEALNPHIPVEFRVLTESAPFAIDDNGVISTKTNLDYESQKNYIFNISLSDGNTTDYATVFVRVTDINDNSPVFGTTNTTIATTENMPVGTKVTSVSATDVDEGFNGLVVYTLKGGEGKMDIDSSGFILVQKVLDREEQGSYTLTVIASDQGQPARSTALNLTVVIDDVNDNAPVFSSSSYEVKVPEDQELGSVLLTLSATDQDVGANALVSYRITEQRPQTSSPVFLVNPSTGQLSLSQQLDYETTNEFEVQVAASDGGQPTLSTETFVVVRVEDVNDNPPEFSQAAYDVFVYENHLKGSPVYAFNVTDKDKGYFILNSTSFTVDIPGTLSLRNDTELDRETTSGFTLQVWAVDNVINGLNSSALFHITVMDVNDNNPEFQNQPYSFEVLEGEYMLNHSIRVGHVTATDLDEGENARITYYLSAEDGDNPYSIQQDGTVLVTGSVDREIKEKYELLLVASDNGVPLRQNFTHVSIQVLDVNDNPPQFTRAQYSASVHVAAAKEGEFVLAVSATDLDLGNNAVISYSFMSHSDDFHINNGTGEITLSSNLEHITADTIVTLTVVATDHGVPQLSSNVSVTLYLLVNDTSFGLTFERPSYEFSIEENKAPGSAVGSVKALTGSIAVQVGYSLKSHRDKFSIGDKGDIVALVRLDREERDLYSILVEAVDSLVPPNTAVALVTVRVEDINDNPPVFTPWIQTHLSVPENAAGLDLGTFSATDLDIGDNALISYSLQDDFAGTFHINSSTGKLMTQKSLDREVMDSYELIIMATDSGKSPQSASLVLSIAVEDVNDNPPVFPQKSYSVTVKENEPPHVILSAVATDADIGYNAIIHYTITGETTSFHVGELSGDIATLQPLDYETHSQYIFILKAFNPGEPHLQDTANITVTVEDVNEEGPKFDQSSYYKILLDNSTAGTLVVDINARDEGKGYDEGIFYNISGGNSEGLFNLSSTTGELKLTRDLSKQTVPLYYSLNVTATDWGLPPLSTSVKVTVMIAPLDVSFPVFLEEAYHPAPVSEKAPTDTFVVEISALYKLPVNYSITSGDEKGYFMIHSSNGIVRTRKNLELEDFPVNFKVRATDSSNAAIFNEVEVKVEVIDENDFPPVFPSSLLEETLPEHSPATQIVQLKAQDNDTGRNGLLTYGILNGDGLKFRINETTGILYSTAPFDYEEEPTEYQVVVYAEDDGIPEKKRGYCTVVIKITDINDWPPVFDPVPEFSVQENVPVGFIVGKITASDRDTGDNAFVLYNLTGDGENIFEIDEIQGIIKIRNSPDYETMNKYNLTVTAVNSKSAPFYQTSTHVSVAVIDVNDNAPVFAQSSYSASINMVNPVGAPVLTVSAADRDQGQNGLIEYYILPDPTVSPFFLIEDLSEGKIITTGNLSRSGEMHLTVLAKDKGSPPLNGTAVVTLSVFDNRPFVPRFNRSEISISVLENTGVDYLIYDFAVAETSGEPIDYTVVSGNERGHFRLDPESGELRTAVNLDYEEISQYVILIQANKKVSSAAEVQRSGLFAENVAMLTISVQDVNEEPVFSSNSYSARLPNSVPYKYPVITVQATDPDSGDNGLLLYSLVSSETNEFDINEHTGQIFTVSVAGKVGTFHLQVQAADNGTRRLTARTNVSVTLDSSSSSNIVMLVLNQKINVVERNSDKVKRVLEDKLGWNVYVVSIYSKEFERKARSSTDETQVNFIAFDEAHQEVPAEDVKRKLREQKDAIELELEQVFSASVSAAIGEAAATAVSPELVAAIVLGALLAATFVAFLVYVLLDLKRKRKYGKQDLVKKVEIMEGFDNPWAADENGSVKSLEKPEHMINGRTEIMSFDNLEGTREDDAEKDEIKASENDRYLETVLLDYKGEREQNGAPEKAAESRNVEVQPTVGFTTKQDSFPTDTNQEPALSLTPHPTLPAPEKELKGVKFSEVAVILDADDGDDEPGDDEHGDDEPGDDISL</sequence>
<dbReference type="Gene3D" id="2.60.40.60">
    <property type="entry name" value="Cadherins"/>
    <property type="match status" value="20"/>
</dbReference>
<dbReference type="InterPro" id="IPR015919">
    <property type="entry name" value="Cadherin-like_sf"/>
</dbReference>
<dbReference type="FunFam" id="2.60.40.60:FF:000021">
    <property type="entry name" value="FAT atypical cadherin 1"/>
    <property type="match status" value="1"/>
</dbReference>
<comment type="subcellular location">
    <subcellularLocation>
        <location evidence="1">Cell membrane</location>
        <topology evidence="1">Single-pass membrane protein</topology>
    </subcellularLocation>
</comment>
<evidence type="ECO:0000256" key="8">
    <source>
        <dbReference type="ARBA" id="ARBA00022989"/>
    </source>
</evidence>
<dbReference type="PRINTS" id="PR00205">
    <property type="entry name" value="CADHERIN"/>
</dbReference>
<organism evidence="15">
    <name type="scientific">Lamprotornis superbus</name>
    <dbReference type="NCBI Taxonomy" id="245042"/>
    <lineage>
        <taxon>Eukaryota</taxon>
        <taxon>Metazoa</taxon>
        <taxon>Chordata</taxon>
        <taxon>Craniata</taxon>
        <taxon>Vertebrata</taxon>
        <taxon>Euteleostomi</taxon>
        <taxon>Archelosauria</taxon>
        <taxon>Archosauria</taxon>
        <taxon>Dinosauria</taxon>
        <taxon>Saurischia</taxon>
        <taxon>Theropoda</taxon>
        <taxon>Coelurosauria</taxon>
        <taxon>Aves</taxon>
        <taxon>Neognathae</taxon>
        <taxon>Neoaves</taxon>
        <taxon>Telluraves</taxon>
        <taxon>Australaves</taxon>
        <taxon>Passeriformes</taxon>
        <taxon>Sturnidae</taxon>
        <taxon>Lamprotornis</taxon>
    </lineage>
</organism>
<evidence type="ECO:0000256" key="4">
    <source>
        <dbReference type="ARBA" id="ARBA00022729"/>
    </source>
</evidence>
<gene>
    <name evidence="16" type="ORF">IHE44_0008776</name>
    <name evidence="15" type="ORF">IHE44_007145</name>
</gene>
<feature type="domain" description="Cadherin" evidence="14">
    <location>
        <begin position="1970"/>
        <end position="2079"/>
    </location>
</feature>
<dbReference type="Pfam" id="PF00028">
    <property type="entry name" value="Cadherin"/>
    <property type="match status" value="16"/>
</dbReference>
<dbReference type="Proteomes" id="UP000618051">
    <property type="component" value="Unassembled WGS sequence"/>
</dbReference>
<dbReference type="GO" id="GO:0005509">
    <property type="term" value="F:calcium ion binding"/>
    <property type="evidence" value="ECO:0007669"/>
    <property type="project" value="UniProtKB-UniRule"/>
</dbReference>
<proteinExistence type="predicted"/>
<keyword evidence="17" id="KW-1185">Reference proteome</keyword>
<feature type="compositionally biased region" description="Polar residues" evidence="12">
    <location>
        <begin position="2417"/>
        <end position="2440"/>
    </location>
</feature>
<dbReference type="CDD" id="cd11304">
    <property type="entry name" value="Cadherin_repeat"/>
    <property type="match status" value="19"/>
</dbReference>
<reference evidence="15" key="1">
    <citation type="submission" date="2020-10" db="EMBL/GenBank/DDBJ databases">
        <title>Feather gene expression reveals the developmental basis of iridescence in African starlings.</title>
        <authorList>
            <person name="Rubenstein D.R."/>
        </authorList>
    </citation>
    <scope>NUCLEOTIDE SEQUENCE</scope>
    <source>
        <strain evidence="15">SS15</strain>
        <tissue evidence="15">Liver</tissue>
    </source>
</reference>
<dbReference type="GO" id="GO:0016339">
    <property type="term" value="P:calcium-dependent cell-cell adhesion via plasma membrane cell adhesion molecules"/>
    <property type="evidence" value="ECO:0007669"/>
    <property type="project" value="TreeGrafter"/>
</dbReference>
<dbReference type="PANTHER" id="PTHR24027:SF422">
    <property type="entry name" value="CADHERIN DOMAIN-CONTAINING PROTEIN"/>
    <property type="match status" value="1"/>
</dbReference>
<dbReference type="GO" id="GO:0007156">
    <property type="term" value="P:homophilic cell adhesion via plasma membrane adhesion molecules"/>
    <property type="evidence" value="ECO:0007669"/>
    <property type="project" value="InterPro"/>
</dbReference>
<feature type="domain" description="Cadherin" evidence="14">
    <location>
        <begin position="527"/>
        <end position="623"/>
    </location>
</feature>
<feature type="domain" description="Cadherin" evidence="14">
    <location>
        <begin position="624"/>
        <end position="725"/>
    </location>
</feature>
<dbReference type="FunFam" id="2.60.40.60:FF:000002">
    <property type="entry name" value="Protocadherin alpha 2"/>
    <property type="match status" value="1"/>
</dbReference>
<dbReference type="GO" id="GO:0045296">
    <property type="term" value="F:cadherin binding"/>
    <property type="evidence" value="ECO:0007669"/>
    <property type="project" value="TreeGrafter"/>
</dbReference>
<feature type="domain" description="Cadherin" evidence="14">
    <location>
        <begin position="1450"/>
        <end position="1555"/>
    </location>
</feature>
<evidence type="ECO:0000256" key="12">
    <source>
        <dbReference type="SAM" id="MobiDB-lite"/>
    </source>
</evidence>
<keyword evidence="3 13" id="KW-0812">Transmembrane</keyword>
<comment type="caution">
    <text evidence="15">The sequence shown here is derived from an EMBL/GenBank/DDBJ whole genome shotgun (WGS) entry which is preliminary data.</text>
</comment>
<evidence type="ECO:0000256" key="3">
    <source>
        <dbReference type="ARBA" id="ARBA00022692"/>
    </source>
</evidence>
<keyword evidence="9 13" id="KW-0472">Membrane</keyword>
<dbReference type="GO" id="GO:0044331">
    <property type="term" value="P:cell-cell adhesion mediated by cadherin"/>
    <property type="evidence" value="ECO:0007669"/>
    <property type="project" value="TreeGrafter"/>
</dbReference>
<evidence type="ECO:0000313" key="16">
    <source>
        <dbReference type="EMBL" id="KAI1240359.1"/>
    </source>
</evidence>
<dbReference type="InterPro" id="IPR020894">
    <property type="entry name" value="Cadherin_CS"/>
</dbReference>
<evidence type="ECO:0000256" key="13">
    <source>
        <dbReference type="SAM" id="Phobius"/>
    </source>
</evidence>
<feature type="domain" description="Cadherin" evidence="14">
    <location>
        <begin position="1348"/>
        <end position="1449"/>
    </location>
</feature>
<evidence type="ECO:0000256" key="2">
    <source>
        <dbReference type="ARBA" id="ARBA00022475"/>
    </source>
</evidence>
<feature type="domain" description="Cadherin" evidence="14">
    <location>
        <begin position="1586"/>
        <end position="1655"/>
    </location>
</feature>
<feature type="domain" description="Cadherin" evidence="14">
    <location>
        <begin position="123"/>
        <end position="209"/>
    </location>
</feature>
<dbReference type="InterPro" id="IPR002126">
    <property type="entry name" value="Cadherin-like_dom"/>
</dbReference>
<dbReference type="GO" id="GO:0007163">
    <property type="term" value="P:establishment or maintenance of cell polarity"/>
    <property type="evidence" value="ECO:0007669"/>
    <property type="project" value="UniProtKB-ARBA"/>
</dbReference>
<feature type="domain" description="Cadherin" evidence="14">
    <location>
        <begin position="1144"/>
        <end position="1243"/>
    </location>
</feature>
<dbReference type="PROSITE" id="PS00232">
    <property type="entry name" value="CADHERIN_1"/>
    <property type="match status" value="10"/>
</dbReference>
<keyword evidence="4" id="KW-0732">Signal</keyword>
<feature type="domain" description="Cadherin" evidence="14">
    <location>
        <begin position="931"/>
        <end position="1037"/>
    </location>
</feature>
<accession>A0A835NXH2</accession>
<keyword evidence="2" id="KW-1003">Cell membrane</keyword>
<name>A0A835NXH2_9PASS</name>
<feature type="compositionally biased region" description="Basic and acidic residues" evidence="12">
    <location>
        <begin position="2399"/>
        <end position="2416"/>
    </location>
</feature>
<evidence type="ECO:0000256" key="10">
    <source>
        <dbReference type="ARBA" id="ARBA00023180"/>
    </source>
</evidence>
<evidence type="ECO:0000313" key="15">
    <source>
        <dbReference type="EMBL" id="KAG0123671.1"/>
    </source>
</evidence>
<evidence type="ECO:0000256" key="9">
    <source>
        <dbReference type="ARBA" id="ARBA00023136"/>
    </source>
</evidence>
<feature type="domain" description="Cadherin" evidence="14">
    <location>
        <begin position="1865"/>
        <end position="1969"/>
    </location>
</feature>
<dbReference type="FunFam" id="2.60.40.60:FF:000033">
    <property type="entry name" value="FAT atypical cadherin 1"/>
    <property type="match status" value="2"/>
</dbReference>
<feature type="domain" description="Cadherin" evidence="14">
    <location>
        <begin position="834"/>
        <end position="930"/>
    </location>
</feature>
<dbReference type="EMBL" id="JADDUC020000003">
    <property type="protein sequence ID" value="KAI1240359.1"/>
    <property type="molecule type" value="Genomic_DNA"/>
</dbReference>
<evidence type="ECO:0000256" key="11">
    <source>
        <dbReference type="PROSITE-ProRule" id="PRU00043"/>
    </source>
</evidence>
<reference evidence="16" key="3">
    <citation type="submission" date="2022-01" db="EMBL/GenBank/DDBJ databases">
        <authorList>
            <person name="Rubenstein D.R."/>
        </authorList>
    </citation>
    <scope>NUCLEOTIDE SEQUENCE</scope>
    <source>
        <strain evidence="16">SS15</strain>
        <tissue evidence="16">Liver</tissue>
    </source>
</reference>
<dbReference type="GO" id="GO:0007043">
    <property type="term" value="P:cell-cell junction assembly"/>
    <property type="evidence" value="ECO:0007669"/>
    <property type="project" value="TreeGrafter"/>
</dbReference>
<keyword evidence="7" id="KW-0130">Cell adhesion</keyword>
<dbReference type="GO" id="GO:0034332">
    <property type="term" value="P:adherens junction organization"/>
    <property type="evidence" value="ECO:0007669"/>
    <property type="project" value="TreeGrafter"/>
</dbReference>
<feature type="domain" description="Cadherin" evidence="14">
    <location>
        <begin position="319"/>
        <end position="421"/>
    </location>
</feature>
<feature type="domain" description="Cadherin" evidence="14">
    <location>
        <begin position="1656"/>
        <end position="1760"/>
    </location>
</feature>
<feature type="domain" description="Cadherin" evidence="14">
    <location>
        <begin position="1245"/>
        <end position="1347"/>
    </location>
</feature>
<feature type="domain" description="Cadherin" evidence="14">
    <location>
        <begin position="726"/>
        <end position="833"/>
    </location>
</feature>
<protein>
    <recommendedName>
        <fullName evidence="14">Cadherin domain-containing protein</fullName>
    </recommendedName>
</protein>
<dbReference type="GO" id="GO:0005912">
    <property type="term" value="C:adherens junction"/>
    <property type="evidence" value="ECO:0007669"/>
    <property type="project" value="TreeGrafter"/>
</dbReference>
<dbReference type="GO" id="GO:0000902">
    <property type="term" value="P:cell morphogenesis"/>
    <property type="evidence" value="ECO:0007669"/>
    <property type="project" value="TreeGrafter"/>
</dbReference>
<reference evidence="16 17" key="2">
    <citation type="journal article" date="2021" name="J. Hered.">
        <title>Feather Gene Expression Elucidates the Developmental Basis of Plumage Iridescence in African Starlings.</title>
        <authorList>
            <person name="Rubenstein D.R."/>
            <person name="Corvelo A."/>
            <person name="MacManes M.D."/>
            <person name="Maia R."/>
            <person name="Narzisi G."/>
            <person name="Rousaki A."/>
            <person name="Vandenabeele P."/>
            <person name="Shawkey M.D."/>
            <person name="Solomon J."/>
        </authorList>
    </citation>
    <scope>NUCLEOTIDE SEQUENCE [LARGE SCALE GENOMIC DNA]</scope>
    <source>
        <strain evidence="16">SS15</strain>
    </source>
</reference>
<keyword evidence="5" id="KW-0677">Repeat</keyword>
<dbReference type="PANTHER" id="PTHR24027">
    <property type="entry name" value="CADHERIN-23"/>
    <property type="match status" value="1"/>
</dbReference>
<dbReference type="GO" id="GO:0016342">
    <property type="term" value="C:catenin complex"/>
    <property type="evidence" value="ECO:0007669"/>
    <property type="project" value="TreeGrafter"/>
</dbReference>
<dbReference type="FunFam" id="2.60.40.60:FF:000092">
    <property type="entry name" value="Protocadherin 8"/>
    <property type="match status" value="1"/>
</dbReference>
<dbReference type="OrthoDB" id="6252479at2759"/>
<dbReference type="FunFam" id="2.60.40.60:FF:000116">
    <property type="entry name" value="Dachsous cadherin-related 2"/>
    <property type="match status" value="3"/>
</dbReference>
<evidence type="ECO:0000256" key="1">
    <source>
        <dbReference type="ARBA" id="ARBA00004162"/>
    </source>
</evidence>
<keyword evidence="10" id="KW-0325">Glycoprotein</keyword>
<dbReference type="FunFam" id="2.60.40.60:FF:000020">
    <property type="entry name" value="Dachsous cadherin-related 1b"/>
    <property type="match status" value="4"/>
</dbReference>
<evidence type="ECO:0000256" key="6">
    <source>
        <dbReference type="ARBA" id="ARBA00022837"/>
    </source>
</evidence>
<feature type="domain" description="Cadherin" evidence="14">
    <location>
        <begin position="1054"/>
        <end position="1148"/>
    </location>
</feature>
<dbReference type="SUPFAM" id="SSF49313">
    <property type="entry name" value="Cadherin-like"/>
    <property type="match status" value="20"/>
</dbReference>
<feature type="domain" description="Cadherin" evidence="14">
    <location>
        <begin position="422"/>
        <end position="526"/>
    </location>
</feature>
<dbReference type="FunFam" id="2.60.40.60:FF:000104">
    <property type="entry name" value="cadherin-23 isoform X1"/>
    <property type="match status" value="1"/>
</dbReference>
<feature type="region of interest" description="Disordered" evidence="12">
    <location>
        <begin position="2399"/>
        <end position="2494"/>
    </location>
</feature>
<dbReference type="InterPro" id="IPR039808">
    <property type="entry name" value="Cadherin"/>
</dbReference>
<dbReference type="SMART" id="SM00112">
    <property type="entry name" value="CA"/>
    <property type="match status" value="20"/>
</dbReference>
<evidence type="ECO:0000259" key="14">
    <source>
        <dbReference type="PROSITE" id="PS50268"/>
    </source>
</evidence>
<feature type="transmembrane region" description="Helical" evidence="13">
    <location>
        <begin position="2289"/>
        <end position="2312"/>
    </location>
</feature>
<feature type="domain" description="Cadherin" evidence="14">
    <location>
        <begin position="1760"/>
        <end position="1864"/>
    </location>
</feature>
<keyword evidence="8 13" id="KW-1133">Transmembrane helix</keyword>
<feature type="domain" description="Cadherin" evidence="14">
    <location>
        <begin position="210"/>
        <end position="318"/>
    </location>
</feature>
<dbReference type="EMBL" id="JADDUC010000027">
    <property type="protein sequence ID" value="KAG0123671.1"/>
    <property type="molecule type" value="Genomic_DNA"/>
</dbReference>
<dbReference type="GO" id="GO:0008013">
    <property type="term" value="F:beta-catenin binding"/>
    <property type="evidence" value="ECO:0007669"/>
    <property type="project" value="TreeGrafter"/>
</dbReference>
<keyword evidence="6 11" id="KW-0106">Calcium</keyword>
<evidence type="ECO:0000256" key="7">
    <source>
        <dbReference type="ARBA" id="ARBA00022889"/>
    </source>
</evidence>
<evidence type="ECO:0000256" key="5">
    <source>
        <dbReference type="ARBA" id="ARBA00022737"/>
    </source>
</evidence>
<feature type="domain" description="Cadherin" evidence="14">
    <location>
        <begin position="2080"/>
        <end position="2181"/>
    </location>
</feature>
<evidence type="ECO:0000313" key="17">
    <source>
        <dbReference type="Proteomes" id="UP000618051"/>
    </source>
</evidence>
<dbReference type="GO" id="GO:0016477">
    <property type="term" value="P:cell migration"/>
    <property type="evidence" value="ECO:0007669"/>
    <property type="project" value="TreeGrafter"/>
</dbReference>
<feature type="compositionally biased region" description="Acidic residues" evidence="12">
    <location>
        <begin position="2470"/>
        <end position="2494"/>
    </location>
</feature>
<dbReference type="PROSITE" id="PS50268">
    <property type="entry name" value="CADHERIN_2"/>
    <property type="match status" value="20"/>
</dbReference>